<dbReference type="AlphaFoldDB" id="A0A915NHZ3"/>
<feature type="compositionally biased region" description="Basic and acidic residues" evidence="1">
    <location>
        <begin position="198"/>
        <end position="208"/>
    </location>
</feature>
<evidence type="ECO:0000313" key="4">
    <source>
        <dbReference type="WBParaSite" id="scf7180000420045.g4632"/>
    </source>
</evidence>
<dbReference type="WBParaSite" id="scf7180000420045.g4632">
    <property type="protein sequence ID" value="scf7180000420045.g4632"/>
    <property type="gene ID" value="scf7180000420045.g4632"/>
</dbReference>
<evidence type="ECO:0000313" key="3">
    <source>
        <dbReference type="WBParaSite" id="scf7180000418849.g3010"/>
    </source>
</evidence>
<dbReference type="WBParaSite" id="scf7180000418849.g3010">
    <property type="protein sequence ID" value="scf7180000418849.g3010"/>
    <property type="gene ID" value="scf7180000418849.g3010"/>
</dbReference>
<keyword evidence="2" id="KW-1185">Reference proteome</keyword>
<proteinExistence type="predicted"/>
<feature type="region of interest" description="Disordered" evidence="1">
    <location>
        <begin position="182"/>
        <end position="208"/>
    </location>
</feature>
<dbReference type="Proteomes" id="UP000887560">
    <property type="component" value="Unplaced"/>
</dbReference>
<sequence>MRRYISKNLNLLSAGFPHRRSSRHPQLSMFSVSSMGAADDGEYRQKPRDAAEIQKDKGFGKRSRYERLEHFNSQRELTAWWDRRRAKGETWRLNTRYDARRGATEYWHCAYKEDGIYICPARLRIVFRGHRGIYLYESKNREHDHTSLPPPKTGVGASETIVLEPYPLQTALIIDMTPRIVAHPPKKEMTSTTTEQTGNRETKNDKKD</sequence>
<name>A0A915NHZ3_9BILA</name>
<accession>A0A915NHZ3</accession>
<protein>
    <submittedName>
        <fullName evidence="3 4">Uncharacterized protein</fullName>
    </submittedName>
</protein>
<organism evidence="2 3">
    <name type="scientific">Meloidogyne floridensis</name>
    <dbReference type="NCBI Taxonomy" id="298350"/>
    <lineage>
        <taxon>Eukaryota</taxon>
        <taxon>Metazoa</taxon>
        <taxon>Ecdysozoa</taxon>
        <taxon>Nematoda</taxon>
        <taxon>Chromadorea</taxon>
        <taxon>Rhabditida</taxon>
        <taxon>Tylenchina</taxon>
        <taxon>Tylenchomorpha</taxon>
        <taxon>Tylenchoidea</taxon>
        <taxon>Meloidogynidae</taxon>
        <taxon>Meloidogyninae</taxon>
        <taxon>Meloidogyne</taxon>
    </lineage>
</organism>
<reference evidence="3 4" key="1">
    <citation type="submission" date="2022-11" db="UniProtKB">
        <authorList>
            <consortium name="WormBaseParasite"/>
        </authorList>
    </citation>
    <scope>IDENTIFICATION</scope>
</reference>
<evidence type="ECO:0000313" key="2">
    <source>
        <dbReference type="Proteomes" id="UP000887560"/>
    </source>
</evidence>
<evidence type="ECO:0000256" key="1">
    <source>
        <dbReference type="SAM" id="MobiDB-lite"/>
    </source>
</evidence>